<dbReference type="Proteomes" id="UP000325645">
    <property type="component" value="Unassembled WGS sequence"/>
</dbReference>
<dbReference type="AlphaFoldDB" id="A0A5E7AIH3"/>
<evidence type="ECO:0000313" key="3">
    <source>
        <dbReference type="Proteomes" id="UP000325645"/>
    </source>
</evidence>
<accession>A0A5E7AIH3</accession>
<evidence type="ECO:0000313" key="1">
    <source>
        <dbReference type="EMBL" id="VVN78255.1"/>
    </source>
</evidence>
<name>A0A5E7AIH3_PSEFL</name>
<reference evidence="3 4" key="1">
    <citation type="submission" date="2019-09" db="EMBL/GenBank/DDBJ databases">
        <authorList>
            <person name="Chandra G."/>
            <person name="Truman W A."/>
        </authorList>
    </citation>
    <scope>NUCLEOTIDE SEQUENCE [LARGE SCALE GENOMIC DNA]</scope>
    <source>
        <strain evidence="1">PS691</strain>
        <strain evidence="2">PS943</strain>
    </source>
</reference>
<dbReference type="Proteomes" id="UP000337909">
    <property type="component" value="Unassembled WGS sequence"/>
</dbReference>
<proteinExistence type="predicted"/>
<gene>
    <name evidence="1" type="ORF">PS691_00873</name>
    <name evidence="2" type="ORF">PS943_05284</name>
</gene>
<protein>
    <submittedName>
        <fullName evidence="1">Uncharacterized protein</fullName>
    </submittedName>
</protein>
<dbReference type="EMBL" id="CABVHQ010000006">
    <property type="protein sequence ID" value="VVN78255.1"/>
    <property type="molecule type" value="Genomic_DNA"/>
</dbReference>
<evidence type="ECO:0000313" key="2">
    <source>
        <dbReference type="EMBL" id="VVQ37463.1"/>
    </source>
</evidence>
<evidence type="ECO:0000313" key="4">
    <source>
        <dbReference type="Proteomes" id="UP000337909"/>
    </source>
</evidence>
<organism evidence="1 4">
    <name type="scientific">Pseudomonas fluorescens</name>
    <dbReference type="NCBI Taxonomy" id="294"/>
    <lineage>
        <taxon>Bacteria</taxon>
        <taxon>Pseudomonadati</taxon>
        <taxon>Pseudomonadota</taxon>
        <taxon>Gammaproteobacteria</taxon>
        <taxon>Pseudomonadales</taxon>
        <taxon>Pseudomonadaceae</taxon>
        <taxon>Pseudomonas</taxon>
    </lineage>
</organism>
<dbReference type="EMBL" id="CABVJH010000012">
    <property type="protein sequence ID" value="VVQ37463.1"/>
    <property type="molecule type" value="Genomic_DNA"/>
</dbReference>
<sequence>MGLMVGDVAFLIVLGGAISPAEKGAKGASTQMLRSSVGR</sequence>